<keyword evidence="1" id="KW-0812">Transmembrane</keyword>
<evidence type="ECO:0000313" key="2">
    <source>
        <dbReference type="EMBL" id="KGF54848.1"/>
    </source>
</evidence>
<dbReference type="Proteomes" id="UP000029578">
    <property type="component" value="Unassembled WGS sequence"/>
</dbReference>
<comment type="caution">
    <text evidence="2">The sequence shown here is derived from an EMBL/GenBank/DDBJ whole genome shotgun (WGS) entry which is preliminary data.</text>
</comment>
<feature type="transmembrane region" description="Helical" evidence="1">
    <location>
        <begin position="30"/>
        <end position="51"/>
    </location>
</feature>
<protein>
    <submittedName>
        <fullName evidence="2">Uncharacterized protein</fullName>
    </submittedName>
</protein>
<organism evidence="2 3">
    <name type="scientific">Prevotella melaninogenica DNF00666</name>
    <dbReference type="NCBI Taxonomy" id="1401073"/>
    <lineage>
        <taxon>Bacteria</taxon>
        <taxon>Pseudomonadati</taxon>
        <taxon>Bacteroidota</taxon>
        <taxon>Bacteroidia</taxon>
        <taxon>Bacteroidales</taxon>
        <taxon>Prevotellaceae</taxon>
        <taxon>Prevotella</taxon>
    </lineage>
</organism>
<name>A0A096B640_9BACT</name>
<sequence>MKESTLREIIFFLIIFICAYYYYCTLVIHLWYYLVILCVALLIDLVLYFTLNLKFNLTSIVKTIVHLYFFLFSILFIIVKFDGKTETYRLPLNGYTYNRVDKILFTFKGHNFGRFHSLPQYSLIADKDMTKLYDVLLELKEPIRGIYIIEYISLEKKVQANK</sequence>
<keyword evidence="1" id="KW-0472">Membrane</keyword>
<keyword evidence="1" id="KW-1133">Transmembrane helix</keyword>
<dbReference type="EMBL" id="JRNS01000127">
    <property type="protein sequence ID" value="KGF54848.1"/>
    <property type="molecule type" value="Genomic_DNA"/>
</dbReference>
<reference evidence="2 3" key="1">
    <citation type="submission" date="2014-07" db="EMBL/GenBank/DDBJ databases">
        <authorList>
            <person name="McCorrison J."/>
            <person name="Sanka R."/>
            <person name="Torralba M."/>
            <person name="Gillis M."/>
            <person name="Haft D.H."/>
            <person name="Methe B."/>
            <person name="Sutton G."/>
            <person name="Nelson K.E."/>
        </authorList>
    </citation>
    <scope>NUCLEOTIDE SEQUENCE [LARGE SCALE GENOMIC DNA]</scope>
    <source>
        <strain evidence="2 3">DNF00666</strain>
    </source>
</reference>
<evidence type="ECO:0000313" key="3">
    <source>
        <dbReference type="Proteomes" id="UP000029578"/>
    </source>
</evidence>
<proteinExistence type="predicted"/>
<evidence type="ECO:0000256" key="1">
    <source>
        <dbReference type="SAM" id="Phobius"/>
    </source>
</evidence>
<accession>A0A096B640</accession>
<dbReference type="AlphaFoldDB" id="A0A096B640"/>
<feature type="transmembrane region" description="Helical" evidence="1">
    <location>
        <begin position="57"/>
        <end position="79"/>
    </location>
</feature>
<gene>
    <name evidence="2" type="ORF">HMPREF0661_01950</name>
</gene>
<feature type="transmembrane region" description="Helical" evidence="1">
    <location>
        <begin position="6"/>
        <end position="23"/>
    </location>
</feature>